<keyword evidence="4" id="KW-0804">Transcription</keyword>
<dbReference type="InterPro" id="IPR014864">
    <property type="entry name" value="TF_NikR_Ni-bd_C"/>
</dbReference>
<feature type="domain" description="Ribbon-helix-helix protein CopG" evidence="5">
    <location>
        <begin position="2"/>
        <end position="39"/>
    </location>
</feature>
<dbReference type="Proteomes" id="UP000002654">
    <property type="component" value="Chromosome"/>
</dbReference>
<accession>G4RP36</accession>
<dbReference type="CDD" id="cd22231">
    <property type="entry name" value="RHH_NikR_HicB-like"/>
    <property type="match status" value="1"/>
</dbReference>
<dbReference type="InterPro" id="IPR002145">
    <property type="entry name" value="CopG"/>
</dbReference>
<protein>
    <submittedName>
        <fullName evidence="7">CopG/MetJ family transcriptional regulator</fullName>
    </submittedName>
</protein>
<name>G4RP36_THETK</name>
<dbReference type="GO" id="GO:0003677">
    <property type="term" value="F:DNA binding"/>
    <property type="evidence" value="ECO:0007669"/>
    <property type="project" value="UniProtKB-KW"/>
</dbReference>
<dbReference type="GeneID" id="11261567"/>
<dbReference type="InterPro" id="IPR013321">
    <property type="entry name" value="Arc_rbn_hlx_hlx"/>
</dbReference>
<keyword evidence="8" id="KW-1185">Reference proteome</keyword>
<dbReference type="Pfam" id="PF08753">
    <property type="entry name" value="NikR_C"/>
    <property type="match status" value="1"/>
</dbReference>
<reference evidence="7 8" key="1">
    <citation type="journal article" date="2011" name="PLoS ONE">
        <title>The complete genome sequence of Thermoproteus tenax: a physiologically versatile member of the Crenarchaeota.</title>
        <authorList>
            <person name="Siebers B."/>
            <person name="Zaparty M."/>
            <person name="Raddatz G."/>
            <person name="Tjaden B."/>
            <person name="Albers S.V."/>
            <person name="Bell S.D."/>
            <person name="Blombach F."/>
            <person name="Kletzin A."/>
            <person name="Kyrpides N."/>
            <person name="Lanz C."/>
            <person name="Plagens A."/>
            <person name="Rampp M."/>
            <person name="Rosinus A."/>
            <person name="von Jan M."/>
            <person name="Makarova K.S."/>
            <person name="Klenk H.P."/>
            <person name="Schuster S.C."/>
            <person name="Hensel R."/>
        </authorList>
    </citation>
    <scope>NUCLEOTIDE SEQUENCE [LARGE SCALE GENOMIC DNA]</scope>
    <source>
        <strain evidence="8">ATCC 35583 / DSM 2078 / JCM 9277 / NBRC 100435 / Kra 1</strain>
    </source>
</reference>
<dbReference type="Gene3D" id="1.10.1220.10">
    <property type="entry name" value="Met repressor-like"/>
    <property type="match status" value="1"/>
</dbReference>
<evidence type="ECO:0000313" key="8">
    <source>
        <dbReference type="Proteomes" id="UP000002654"/>
    </source>
</evidence>
<dbReference type="PANTHER" id="PTHR34719:SF2">
    <property type="entry name" value="NICKEL-RESPONSIVE REGULATOR"/>
    <property type="match status" value="1"/>
</dbReference>
<dbReference type="AlphaFoldDB" id="G4RP36"/>
<dbReference type="PATRIC" id="fig|768679.9.peg.685"/>
<proteinExistence type="inferred from homology"/>
<evidence type="ECO:0000256" key="4">
    <source>
        <dbReference type="ARBA" id="ARBA00023163"/>
    </source>
</evidence>
<evidence type="ECO:0000259" key="6">
    <source>
        <dbReference type="Pfam" id="PF08753"/>
    </source>
</evidence>
<keyword evidence="3" id="KW-0238">DNA-binding</keyword>
<sequence>MRRFGVSLPDDLARAVDSIAEELGVTRSAVVAQAVASFVQEYRGHLKSGHICLGAVLSLTEGMEAVGEIMEKYRDLIANYSHIHLGEKCISVFVVQGDGQKIGEFLMGLSEKAAKTFFTPIE</sequence>
<dbReference type="HOGENOM" id="CLU_113319_3_0_2"/>
<evidence type="ECO:0000256" key="2">
    <source>
        <dbReference type="ARBA" id="ARBA00023015"/>
    </source>
</evidence>
<organism evidence="7 8">
    <name type="scientific">Thermoproteus tenax (strain ATCC 35583 / DSM 2078 / JCM 9277 / NBRC 100435 / Kra 1)</name>
    <dbReference type="NCBI Taxonomy" id="768679"/>
    <lineage>
        <taxon>Archaea</taxon>
        <taxon>Thermoproteota</taxon>
        <taxon>Thermoprotei</taxon>
        <taxon>Thermoproteales</taxon>
        <taxon>Thermoproteaceae</taxon>
        <taxon>Thermoproteus</taxon>
    </lineage>
</organism>
<dbReference type="EMBL" id="FN869859">
    <property type="protein sequence ID" value="CCC81331.1"/>
    <property type="molecule type" value="Genomic_DNA"/>
</dbReference>
<dbReference type="PaxDb" id="768679-TTX_0670"/>
<evidence type="ECO:0000256" key="1">
    <source>
        <dbReference type="ARBA" id="ARBA00008478"/>
    </source>
</evidence>
<dbReference type="SUPFAM" id="SSF47598">
    <property type="entry name" value="Ribbon-helix-helix"/>
    <property type="match status" value="1"/>
</dbReference>
<dbReference type="InterPro" id="IPR045865">
    <property type="entry name" value="ACT-like_dom_sf"/>
</dbReference>
<evidence type="ECO:0000256" key="3">
    <source>
        <dbReference type="ARBA" id="ARBA00023125"/>
    </source>
</evidence>
<dbReference type="Pfam" id="PF01402">
    <property type="entry name" value="RHH_1"/>
    <property type="match status" value="1"/>
</dbReference>
<dbReference type="InterPro" id="IPR027271">
    <property type="entry name" value="Acetolactate_synth/TF_NikR_C"/>
</dbReference>
<gene>
    <name evidence="7" type="primary">nikR</name>
    <name evidence="7" type="ordered locus">TTX_0670</name>
</gene>
<dbReference type="RefSeq" id="WP_014126587.1">
    <property type="nucleotide sequence ID" value="NC_016070.1"/>
</dbReference>
<keyword evidence="2" id="KW-0805">Transcription regulation</keyword>
<dbReference type="STRING" id="768679.TTX_0670"/>
<dbReference type="SUPFAM" id="SSF55021">
    <property type="entry name" value="ACT-like"/>
    <property type="match status" value="1"/>
</dbReference>
<dbReference type="InterPro" id="IPR010985">
    <property type="entry name" value="Ribbon_hlx_hlx"/>
</dbReference>
<feature type="domain" description="Transcription factor NikR nickel binding C-terminal" evidence="6">
    <location>
        <begin position="63"/>
        <end position="109"/>
    </location>
</feature>
<dbReference type="PANTHER" id="PTHR34719">
    <property type="entry name" value="NICKEL-RESPONSIVE REGULATOR"/>
    <property type="match status" value="1"/>
</dbReference>
<dbReference type="InterPro" id="IPR050192">
    <property type="entry name" value="CopG/NikR_regulator"/>
</dbReference>
<dbReference type="Gene3D" id="3.30.70.1150">
    <property type="entry name" value="ACT-like. Chain A, domain 2"/>
    <property type="match status" value="1"/>
</dbReference>
<dbReference type="eggNOG" id="arCOG01008">
    <property type="taxonomic scope" value="Archaea"/>
</dbReference>
<evidence type="ECO:0000313" key="7">
    <source>
        <dbReference type="EMBL" id="CCC81331.1"/>
    </source>
</evidence>
<dbReference type="OrthoDB" id="25654at2157"/>
<dbReference type="GO" id="GO:0006355">
    <property type="term" value="P:regulation of DNA-templated transcription"/>
    <property type="evidence" value="ECO:0007669"/>
    <property type="project" value="InterPro"/>
</dbReference>
<comment type="similarity">
    <text evidence="1">Belongs to the transcriptional regulatory CopG/NikR family.</text>
</comment>
<evidence type="ECO:0000259" key="5">
    <source>
        <dbReference type="Pfam" id="PF01402"/>
    </source>
</evidence>
<dbReference type="KEGG" id="ttn:TTX_0670"/>